<evidence type="ECO:0000313" key="3">
    <source>
        <dbReference type="EMBL" id="OWA52503.1"/>
    </source>
</evidence>
<comment type="caution">
    <text evidence="3">The sequence shown here is derived from an EMBL/GenBank/DDBJ whole genome shotgun (WGS) entry which is preliminary data.</text>
</comment>
<dbReference type="Proteomes" id="UP000192578">
    <property type="component" value="Unassembled WGS sequence"/>
</dbReference>
<feature type="compositionally biased region" description="Polar residues" evidence="1">
    <location>
        <begin position="81"/>
        <end position="102"/>
    </location>
</feature>
<evidence type="ECO:0000256" key="2">
    <source>
        <dbReference type="SAM" id="SignalP"/>
    </source>
</evidence>
<feature type="signal peptide" evidence="2">
    <location>
        <begin position="1"/>
        <end position="22"/>
    </location>
</feature>
<sequence length="378" mass="41913">MKIPLHRRLLVLLILLPGSLHADSQRRRESKRTLLATGDVTNETADKGKWNPKKGIVIKVVNDIESGLPPLDGLSILAVENSSPGSETQTTSHENVTQPTNQSSHDDDDESDETMRMNSSCLFFNDHSYTCQTGCVDDPTVDPVITPFRSNKKKFYNVNNCSTNVNTNRKHWSQADGIIDKKIGQSNGRKEVVATCAFYQTMWFECYGITDCTEGIDHCRGGLPWRGSYEGTWSTGYKGKTTLTALNDGGGGENNSSSNNTGKTGCAARVAVNYCIITRELEGAVQVLNYQFVNIGCSSGLCHLDVLPVNDTSTPQLMRNKIGDVMRSMEMLQAMDMTTYCYFFDNGDFHCVFTKHPTNLDLSGIRCKFTDRCEESQC</sequence>
<feature type="chain" id="PRO_5040849025" evidence="2">
    <location>
        <begin position="23"/>
        <end position="378"/>
    </location>
</feature>
<keyword evidence="2" id="KW-0732">Signal</keyword>
<keyword evidence="4" id="KW-1185">Reference proteome</keyword>
<evidence type="ECO:0000256" key="1">
    <source>
        <dbReference type="SAM" id="MobiDB-lite"/>
    </source>
</evidence>
<gene>
    <name evidence="3" type="ORF">BV898_16955</name>
</gene>
<reference evidence="4" key="1">
    <citation type="submission" date="2017-01" db="EMBL/GenBank/DDBJ databases">
        <title>Comparative genomics of anhydrobiosis in the tardigrade Hypsibius dujardini.</title>
        <authorList>
            <person name="Yoshida Y."/>
            <person name="Koutsovoulos G."/>
            <person name="Laetsch D."/>
            <person name="Stevens L."/>
            <person name="Kumar S."/>
            <person name="Horikawa D."/>
            <person name="Ishino K."/>
            <person name="Komine S."/>
            <person name="Tomita M."/>
            <person name="Blaxter M."/>
            <person name="Arakawa K."/>
        </authorList>
    </citation>
    <scope>NUCLEOTIDE SEQUENCE [LARGE SCALE GENOMIC DNA]</scope>
    <source>
        <strain evidence="4">Z151</strain>
    </source>
</reference>
<evidence type="ECO:0000313" key="4">
    <source>
        <dbReference type="Proteomes" id="UP000192578"/>
    </source>
</evidence>
<name>A0A9X6RLJ8_HYPEX</name>
<accession>A0A9X6RLJ8</accession>
<organism evidence="3 4">
    <name type="scientific">Hypsibius exemplaris</name>
    <name type="common">Freshwater tardigrade</name>
    <dbReference type="NCBI Taxonomy" id="2072580"/>
    <lineage>
        <taxon>Eukaryota</taxon>
        <taxon>Metazoa</taxon>
        <taxon>Ecdysozoa</taxon>
        <taxon>Tardigrada</taxon>
        <taxon>Eutardigrada</taxon>
        <taxon>Parachela</taxon>
        <taxon>Hypsibioidea</taxon>
        <taxon>Hypsibiidae</taxon>
        <taxon>Hypsibius</taxon>
    </lineage>
</organism>
<proteinExistence type="predicted"/>
<dbReference type="EMBL" id="MTYJ01000271">
    <property type="protein sequence ID" value="OWA52503.1"/>
    <property type="molecule type" value="Genomic_DNA"/>
</dbReference>
<feature type="region of interest" description="Disordered" evidence="1">
    <location>
        <begin position="81"/>
        <end position="113"/>
    </location>
</feature>
<protein>
    <submittedName>
        <fullName evidence="3">Uncharacterized protein</fullName>
    </submittedName>
</protein>
<dbReference type="AlphaFoldDB" id="A0A9X6RLJ8"/>